<dbReference type="EMBL" id="GBRH01186264">
    <property type="protein sequence ID" value="JAE11632.1"/>
    <property type="molecule type" value="Transcribed_RNA"/>
</dbReference>
<reference evidence="1" key="2">
    <citation type="journal article" date="2015" name="Data Brief">
        <title>Shoot transcriptome of the giant reed, Arundo donax.</title>
        <authorList>
            <person name="Barrero R.A."/>
            <person name="Guerrero F.D."/>
            <person name="Moolhuijzen P."/>
            <person name="Goolsby J.A."/>
            <person name="Tidwell J."/>
            <person name="Bellgard S.E."/>
            <person name="Bellgard M.I."/>
        </authorList>
    </citation>
    <scope>NUCLEOTIDE SEQUENCE</scope>
    <source>
        <tissue evidence="1">Shoot tissue taken approximately 20 cm above the soil surface</tissue>
    </source>
</reference>
<sequence>MVRTRENYVNQHNPLKIYNLRKDDISISFL</sequence>
<evidence type="ECO:0000313" key="1">
    <source>
        <dbReference type="EMBL" id="JAE11632.1"/>
    </source>
</evidence>
<name>A0A0A9FH50_ARUDO</name>
<accession>A0A0A9FH50</accession>
<proteinExistence type="predicted"/>
<protein>
    <submittedName>
        <fullName evidence="1">Uncharacterized protein</fullName>
    </submittedName>
</protein>
<reference evidence="1" key="1">
    <citation type="submission" date="2014-09" db="EMBL/GenBank/DDBJ databases">
        <authorList>
            <person name="Magalhaes I.L.F."/>
            <person name="Oliveira U."/>
            <person name="Santos F.R."/>
            <person name="Vidigal T.H.D.A."/>
            <person name="Brescovit A.D."/>
            <person name="Santos A.J."/>
        </authorList>
    </citation>
    <scope>NUCLEOTIDE SEQUENCE</scope>
    <source>
        <tissue evidence="1">Shoot tissue taken approximately 20 cm above the soil surface</tissue>
    </source>
</reference>
<dbReference type="AlphaFoldDB" id="A0A0A9FH50"/>
<organism evidence="1">
    <name type="scientific">Arundo donax</name>
    <name type="common">Giant reed</name>
    <name type="synonym">Donax arundinaceus</name>
    <dbReference type="NCBI Taxonomy" id="35708"/>
    <lineage>
        <taxon>Eukaryota</taxon>
        <taxon>Viridiplantae</taxon>
        <taxon>Streptophyta</taxon>
        <taxon>Embryophyta</taxon>
        <taxon>Tracheophyta</taxon>
        <taxon>Spermatophyta</taxon>
        <taxon>Magnoliopsida</taxon>
        <taxon>Liliopsida</taxon>
        <taxon>Poales</taxon>
        <taxon>Poaceae</taxon>
        <taxon>PACMAD clade</taxon>
        <taxon>Arundinoideae</taxon>
        <taxon>Arundineae</taxon>
        <taxon>Arundo</taxon>
    </lineage>
</organism>